<feature type="region of interest" description="Disordered" evidence="4">
    <location>
        <begin position="163"/>
        <end position="184"/>
    </location>
</feature>
<evidence type="ECO:0000313" key="5">
    <source>
        <dbReference type="EMBL" id="EOY20863.1"/>
    </source>
</evidence>
<dbReference type="AlphaFoldDB" id="A0A061FUV8"/>
<dbReference type="PANTHER" id="PTHR31268">
    <property type="match status" value="1"/>
</dbReference>
<dbReference type="InterPro" id="IPR008811">
    <property type="entry name" value="Glycosyl_hydrolases_36"/>
</dbReference>
<name>A0A061FUV8_THECC</name>
<dbReference type="InParanoid" id="A0A061FUV8"/>
<dbReference type="EMBL" id="CM001881">
    <property type="protein sequence ID" value="EOY20863.1"/>
    <property type="molecule type" value="Genomic_DNA"/>
</dbReference>
<evidence type="ECO:0000256" key="4">
    <source>
        <dbReference type="SAM" id="MobiDB-lite"/>
    </source>
</evidence>
<evidence type="ECO:0000256" key="2">
    <source>
        <dbReference type="ARBA" id="ARBA00023277"/>
    </source>
</evidence>
<accession>A0A061FUV8</accession>
<protein>
    <submittedName>
        <fullName evidence="5">Raffinose synthase family protein, putative</fullName>
    </submittedName>
</protein>
<dbReference type="Proteomes" id="UP000026915">
    <property type="component" value="Chromosome 3"/>
</dbReference>
<comment type="function">
    <text evidence="3">Transglycosidase operating by a ping-pong reaction mechanism. Involved in the synthesis of raffinose, a major soluble carbohydrate in seeds, roots and tubers.</text>
</comment>
<reference evidence="5 6" key="1">
    <citation type="journal article" date="2013" name="Genome Biol.">
        <title>The genome sequence of the most widely cultivated cacao type and its use to identify candidate genes regulating pod color.</title>
        <authorList>
            <person name="Motamayor J.C."/>
            <person name="Mockaitis K."/>
            <person name="Schmutz J."/>
            <person name="Haiminen N."/>
            <person name="Iii D.L."/>
            <person name="Cornejo O."/>
            <person name="Findley S.D."/>
            <person name="Zheng P."/>
            <person name="Utro F."/>
            <person name="Royaert S."/>
            <person name="Saski C."/>
            <person name="Jenkins J."/>
            <person name="Podicheti R."/>
            <person name="Zhao M."/>
            <person name="Scheffler B.E."/>
            <person name="Stack J.C."/>
            <person name="Feltus F.A."/>
            <person name="Mustiga G.M."/>
            <person name="Amores F."/>
            <person name="Phillips W."/>
            <person name="Marelli J.P."/>
            <person name="May G.D."/>
            <person name="Shapiro H."/>
            <person name="Ma J."/>
            <person name="Bustamante C.D."/>
            <person name="Schnell R.J."/>
            <person name="Main D."/>
            <person name="Gilbert D."/>
            <person name="Parida L."/>
            <person name="Kuhn D.N."/>
        </authorList>
    </citation>
    <scope>NUCLEOTIDE SEQUENCE [LARGE SCALE GENOMIC DNA]</scope>
    <source>
        <strain evidence="6">cv. Matina 1-6</strain>
    </source>
</reference>
<comment type="similarity">
    <text evidence="1">Belongs to the glycosyl hydrolases 36 family.</text>
</comment>
<dbReference type="Pfam" id="PF05691">
    <property type="entry name" value="Raffinose_syn"/>
    <property type="match status" value="3"/>
</dbReference>
<dbReference type="PANTHER" id="PTHR31268:SF14">
    <property type="entry name" value="GALACTINOL--SUCROSE GALACTOSYLTRANSFERASE 5-RELATED"/>
    <property type="match status" value="1"/>
</dbReference>
<dbReference type="GO" id="GO:0047274">
    <property type="term" value="F:galactinol-sucrose galactosyltransferase activity"/>
    <property type="evidence" value="ECO:0000318"/>
    <property type="project" value="GO_Central"/>
</dbReference>
<dbReference type="Gramene" id="EOY20863">
    <property type="protein sequence ID" value="EOY20863"/>
    <property type="gene ID" value="TCM_012207"/>
</dbReference>
<sequence length="696" mass="76954">MAVSLTRKDLDAMRFLNGEVPTSITLAGTDFLANGHPILTEVPSNIVATPSPYSFPDNTKNNSTADHGCFVGFDVGEPSSCHVVPIGKLSGVRFMSIFRFKLWWSTHWVGSSGREVQYETQMMVLDKSDLGRPYVILLPIIEGSFSSSLQPGIDDNVDICVERGHESGQGTSGDIQASSGEKPTRHSGQIRLVHLGCLFSLRTSERCVGRGQGPGCPPGMLIIDDGWQSICLDDDPIDNEGIDRTANGEEKPYRLVKFQENYRFKDFESTKTPSNKGMGAFVKELKEEFKTVKDVYVWQALCGYWGGIRPKFSGMPESRIVKAHASPSMLKTMKDFAGLHSHLESVGIDGVKIDVIEVLELLSEDYGGHVELSKAYFKALTASLRKHFNGNGVISSMQQASDFFFLGTETIALGRAGDDFWCIDPYGDPTGIFWLQGCHMVHCAYNSLWMGNFIHPDWDMFQSHHPCAKFHAASLAISGGPVYVSDFVGEYNFDLLKKLALPDGSILRCQHYALPTRDCLFEDPLHDGITALKIWNLNKYSGVIGLFNCQGGGRCPHSRRNKSAPEFANPVYQSKKLKLMKSSEQMEVALEPLNYELLTVSPVAILPKKQIQFAPIGLVNMLNSGGAIQSLAFDGDENLVRIGVKGRGELRVFASEKPWACKIDGVPVEFGYDEQMVRIEVPGLNSPLPPMVEYFF</sequence>
<keyword evidence="6" id="KW-1185">Reference proteome</keyword>
<evidence type="ECO:0000313" key="6">
    <source>
        <dbReference type="Proteomes" id="UP000026915"/>
    </source>
</evidence>
<dbReference type="eggNOG" id="ENOG502QTKB">
    <property type="taxonomic scope" value="Eukaryota"/>
</dbReference>
<dbReference type="InterPro" id="IPR017853">
    <property type="entry name" value="GH"/>
</dbReference>
<proteinExistence type="inferred from homology"/>
<feature type="compositionally biased region" description="Polar residues" evidence="4">
    <location>
        <begin position="168"/>
        <end position="181"/>
    </location>
</feature>
<evidence type="ECO:0000256" key="1">
    <source>
        <dbReference type="ARBA" id="ARBA00007240"/>
    </source>
</evidence>
<dbReference type="OMA" id="FASEKPW"/>
<gene>
    <name evidence="5" type="ORF">TCM_012207</name>
</gene>
<evidence type="ECO:0000256" key="3">
    <source>
        <dbReference type="ARBA" id="ARBA00025404"/>
    </source>
</evidence>
<dbReference type="HOGENOM" id="CLU_007066_0_0_1"/>
<keyword evidence="2" id="KW-0119">Carbohydrate metabolism</keyword>
<dbReference type="SUPFAM" id="SSF51445">
    <property type="entry name" value="(Trans)glycosidases"/>
    <property type="match status" value="1"/>
</dbReference>
<organism evidence="5 6">
    <name type="scientific">Theobroma cacao</name>
    <name type="common">Cacao</name>
    <name type="synonym">Cocoa</name>
    <dbReference type="NCBI Taxonomy" id="3641"/>
    <lineage>
        <taxon>Eukaryota</taxon>
        <taxon>Viridiplantae</taxon>
        <taxon>Streptophyta</taxon>
        <taxon>Embryophyta</taxon>
        <taxon>Tracheophyta</taxon>
        <taxon>Spermatophyta</taxon>
        <taxon>Magnoliopsida</taxon>
        <taxon>eudicotyledons</taxon>
        <taxon>Gunneridae</taxon>
        <taxon>Pentapetalae</taxon>
        <taxon>rosids</taxon>
        <taxon>malvids</taxon>
        <taxon>Malvales</taxon>
        <taxon>Malvaceae</taxon>
        <taxon>Byttnerioideae</taxon>
        <taxon>Theobroma</taxon>
    </lineage>
</organism>